<dbReference type="GO" id="GO:0046872">
    <property type="term" value="F:metal ion binding"/>
    <property type="evidence" value="ECO:0007669"/>
    <property type="project" value="UniProtKB-KW"/>
</dbReference>
<keyword evidence="2 10" id="KW-0645">Protease</keyword>
<keyword evidence="7 11" id="KW-1133">Transmembrane helix</keyword>
<evidence type="ECO:0000256" key="4">
    <source>
        <dbReference type="ARBA" id="ARBA00022723"/>
    </source>
</evidence>
<dbReference type="Gene3D" id="3.30.2010.10">
    <property type="entry name" value="Metalloproteases ('zincins'), catalytic domain"/>
    <property type="match status" value="1"/>
</dbReference>
<feature type="transmembrane region" description="Helical" evidence="11">
    <location>
        <begin position="20"/>
        <end position="45"/>
    </location>
</feature>
<dbReference type="PANTHER" id="PTHR43221:SF2">
    <property type="entry name" value="PROTEASE HTPX HOMOLOG"/>
    <property type="match status" value="1"/>
</dbReference>
<comment type="cofactor">
    <cofactor evidence="10">
        <name>Zn(2+)</name>
        <dbReference type="ChEBI" id="CHEBI:29105"/>
    </cofactor>
    <text evidence="10">Binds 1 zinc ion per subunit.</text>
</comment>
<gene>
    <name evidence="13" type="ORF">ACFSBT_04790</name>
</gene>
<dbReference type="PANTHER" id="PTHR43221">
    <property type="entry name" value="PROTEASE HTPX"/>
    <property type="match status" value="1"/>
</dbReference>
<reference evidence="13 14" key="1">
    <citation type="journal article" date="2019" name="Int. J. Syst. Evol. Microbiol.">
        <title>The Global Catalogue of Microorganisms (GCM) 10K type strain sequencing project: providing services to taxonomists for standard genome sequencing and annotation.</title>
        <authorList>
            <consortium name="The Broad Institute Genomics Platform"/>
            <consortium name="The Broad Institute Genome Sequencing Center for Infectious Disease"/>
            <person name="Wu L."/>
            <person name="Ma J."/>
        </authorList>
    </citation>
    <scope>NUCLEOTIDE SEQUENCE [LARGE SCALE GENOMIC DNA]</scope>
    <source>
        <strain evidence="13 14">CGMCC 1.12563</strain>
    </source>
</reference>
<dbReference type="GO" id="GO:0008237">
    <property type="term" value="F:metallopeptidase activity"/>
    <property type="evidence" value="ECO:0007669"/>
    <property type="project" value="UniProtKB-KW"/>
</dbReference>
<keyword evidence="9 11" id="KW-0472">Membrane</keyword>
<dbReference type="GO" id="GO:0006508">
    <property type="term" value="P:proteolysis"/>
    <property type="evidence" value="ECO:0007669"/>
    <property type="project" value="UniProtKB-KW"/>
</dbReference>
<evidence type="ECO:0000256" key="6">
    <source>
        <dbReference type="ARBA" id="ARBA00022833"/>
    </source>
</evidence>
<keyword evidence="4" id="KW-0479">Metal-binding</keyword>
<evidence type="ECO:0000259" key="12">
    <source>
        <dbReference type="Pfam" id="PF01435"/>
    </source>
</evidence>
<keyword evidence="6 10" id="KW-0862">Zinc</keyword>
<dbReference type="Proteomes" id="UP001597187">
    <property type="component" value="Unassembled WGS sequence"/>
</dbReference>
<feature type="transmembrane region" description="Helical" evidence="11">
    <location>
        <begin position="243"/>
        <end position="266"/>
    </location>
</feature>
<evidence type="ECO:0000256" key="8">
    <source>
        <dbReference type="ARBA" id="ARBA00023049"/>
    </source>
</evidence>
<dbReference type="RefSeq" id="WP_250872567.1">
    <property type="nucleotide sequence ID" value="NZ_JALXFV010000002.1"/>
</dbReference>
<evidence type="ECO:0000256" key="5">
    <source>
        <dbReference type="ARBA" id="ARBA00022801"/>
    </source>
</evidence>
<evidence type="ECO:0000256" key="2">
    <source>
        <dbReference type="ARBA" id="ARBA00022670"/>
    </source>
</evidence>
<proteinExistence type="inferred from homology"/>
<evidence type="ECO:0000256" key="10">
    <source>
        <dbReference type="RuleBase" id="RU003983"/>
    </source>
</evidence>
<feature type="transmembrane region" description="Helical" evidence="11">
    <location>
        <begin position="210"/>
        <end position="231"/>
    </location>
</feature>
<keyword evidence="14" id="KW-1185">Reference proteome</keyword>
<dbReference type="Pfam" id="PF01435">
    <property type="entry name" value="Peptidase_M48"/>
    <property type="match status" value="1"/>
</dbReference>
<keyword evidence="1" id="KW-1003">Cell membrane</keyword>
<evidence type="ECO:0000256" key="11">
    <source>
        <dbReference type="SAM" id="Phobius"/>
    </source>
</evidence>
<feature type="transmembrane region" description="Helical" evidence="11">
    <location>
        <begin position="77"/>
        <end position="97"/>
    </location>
</feature>
<name>A0ABD6ASJ1_9EURY</name>
<dbReference type="InterPro" id="IPR001915">
    <property type="entry name" value="Peptidase_M48"/>
</dbReference>
<evidence type="ECO:0000256" key="9">
    <source>
        <dbReference type="ARBA" id="ARBA00023136"/>
    </source>
</evidence>
<dbReference type="EC" id="3.4.24.-" evidence="13"/>
<keyword evidence="8 10" id="KW-0482">Metalloprotease</keyword>
<evidence type="ECO:0000313" key="13">
    <source>
        <dbReference type="EMBL" id="MFD1512597.1"/>
    </source>
</evidence>
<comment type="caution">
    <text evidence="13">The sequence shown here is derived from an EMBL/GenBank/DDBJ whole genome shotgun (WGS) entry which is preliminary data.</text>
</comment>
<sequence length="379" mass="41035">MSYDPNRSVQWPRAWSLYLRLVVALPVLVLLGLATLGVAAFVLILFGAVATIGLYMFGIGPVAVGAVATGATDVDAWGTVEWGVTGGWLLVFVLLLVRFTAHQVRSWLGGVAEWVRSLTDTVDALFPETPTRPVTDERLVATTTALAQQADLPTPDLVVAETETPEALTVGYRPSTTTVVVTDGLLETVGDRELEAVVAHELAHVKNRDAVVMTLVSSVVAGATLLFGFVWGTDRSHDGIDGFAPYVSVVLLPIVFLARAVVALVARVRERAADRGAVALTGDPAGLASALDTLDTTLDSPPAEDLRHEELVALSIVPPPRESVESKLSWERRRPVLWGLRRPVRRAFVLGYRRAYSTHPPTSDRIERLRSLERTAERT</sequence>
<keyword evidence="5 10" id="KW-0378">Hydrolase</keyword>
<evidence type="ECO:0000256" key="7">
    <source>
        <dbReference type="ARBA" id="ARBA00022989"/>
    </source>
</evidence>
<accession>A0ABD6ASJ1</accession>
<protein>
    <submittedName>
        <fullName evidence="13">M48 family metallopeptidase</fullName>
        <ecNumber evidence="13">3.4.24.-</ecNumber>
    </submittedName>
</protein>
<evidence type="ECO:0000256" key="3">
    <source>
        <dbReference type="ARBA" id="ARBA00022692"/>
    </source>
</evidence>
<evidence type="ECO:0000256" key="1">
    <source>
        <dbReference type="ARBA" id="ARBA00022475"/>
    </source>
</evidence>
<comment type="similarity">
    <text evidence="10">Belongs to the peptidase M48 family.</text>
</comment>
<dbReference type="InterPro" id="IPR050083">
    <property type="entry name" value="HtpX_protease"/>
</dbReference>
<organism evidence="13 14">
    <name type="scientific">Halomarina rubra</name>
    <dbReference type="NCBI Taxonomy" id="2071873"/>
    <lineage>
        <taxon>Archaea</taxon>
        <taxon>Methanobacteriati</taxon>
        <taxon>Methanobacteriota</taxon>
        <taxon>Stenosarchaea group</taxon>
        <taxon>Halobacteria</taxon>
        <taxon>Halobacteriales</taxon>
        <taxon>Natronomonadaceae</taxon>
        <taxon>Halomarina</taxon>
    </lineage>
</organism>
<keyword evidence="3 11" id="KW-0812">Transmembrane</keyword>
<dbReference type="EMBL" id="JBHUDC010000002">
    <property type="protein sequence ID" value="MFD1512597.1"/>
    <property type="molecule type" value="Genomic_DNA"/>
</dbReference>
<dbReference type="CDD" id="cd07327">
    <property type="entry name" value="M48B_HtpX_like"/>
    <property type="match status" value="1"/>
</dbReference>
<feature type="transmembrane region" description="Helical" evidence="11">
    <location>
        <begin position="52"/>
        <end position="71"/>
    </location>
</feature>
<evidence type="ECO:0000313" key="14">
    <source>
        <dbReference type="Proteomes" id="UP001597187"/>
    </source>
</evidence>
<dbReference type="AlphaFoldDB" id="A0ABD6ASJ1"/>
<feature type="domain" description="Peptidase M48" evidence="12">
    <location>
        <begin position="135"/>
        <end position="372"/>
    </location>
</feature>